<evidence type="ECO:0000313" key="4">
    <source>
        <dbReference type="Proteomes" id="UP000179129"/>
    </source>
</evidence>
<feature type="transmembrane region" description="Helical" evidence="1">
    <location>
        <begin position="243"/>
        <end position="261"/>
    </location>
</feature>
<dbReference type="Pfam" id="PF16401">
    <property type="entry name" value="DUF5009"/>
    <property type="match status" value="1"/>
</dbReference>
<feature type="transmembrane region" description="Helical" evidence="1">
    <location>
        <begin position="273"/>
        <end position="292"/>
    </location>
</feature>
<reference evidence="3 4" key="1">
    <citation type="journal article" date="2016" name="Nat. Commun.">
        <title>Thousands of microbial genomes shed light on interconnected biogeochemical processes in an aquifer system.</title>
        <authorList>
            <person name="Anantharaman K."/>
            <person name="Brown C.T."/>
            <person name="Hug L.A."/>
            <person name="Sharon I."/>
            <person name="Castelle C.J."/>
            <person name="Probst A.J."/>
            <person name="Thomas B.C."/>
            <person name="Singh A."/>
            <person name="Wilkins M.J."/>
            <person name="Karaoz U."/>
            <person name="Brodie E.L."/>
            <person name="Williams K.H."/>
            <person name="Hubbard S.S."/>
            <person name="Banfield J.F."/>
        </authorList>
    </citation>
    <scope>NUCLEOTIDE SEQUENCE [LARGE SCALE GENOMIC DNA]</scope>
</reference>
<evidence type="ECO:0000256" key="1">
    <source>
        <dbReference type="SAM" id="Phobius"/>
    </source>
</evidence>
<feature type="transmembrane region" description="Helical" evidence="1">
    <location>
        <begin position="343"/>
        <end position="362"/>
    </location>
</feature>
<comment type="caution">
    <text evidence="3">The sequence shown here is derived from an EMBL/GenBank/DDBJ whole genome shotgun (WGS) entry which is preliminary data.</text>
</comment>
<sequence>MSSESKIVPAGRVVSLDALRGFDMFWITGGEGLFAALVTWLNIPLLLPLAGQFDHSAWDGFTFYDLIFPLFLFIVGTSMPFAISRRLERGDDRGELYRHIVQRSLILLFLGFIYNGLLDFDFSHFRYTGVLHRIAICYFIASLIVMNTRIRSQALIAGAILLGYWALMKLVPVPGVGAGVLTAEGNLGAWVDQHFLPGAFCCYKFGDNEGILSTLPAVSTTLLGVLAGHWLKAPGPQIKKARGLLAAGLVSLIAGWLWNFLFPINKLLWTSSYVLWAGGWSLLLLGVFYWIIDVRGYHKWAFPFVVIGLNPITIYVVQSQFDFGIISNIFIHGFVRYLGSFEPVLSAFGSFLAGWLFLYFLYKKKIFLKA</sequence>
<evidence type="ECO:0000259" key="2">
    <source>
        <dbReference type="Pfam" id="PF16401"/>
    </source>
</evidence>
<name>A0A1F5YLZ3_9BACT</name>
<feature type="transmembrane region" description="Helical" evidence="1">
    <location>
        <begin position="210"/>
        <end position="231"/>
    </location>
</feature>
<keyword evidence="1" id="KW-0472">Membrane</keyword>
<dbReference type="EMBL" id="MFIX01000221">
    <property type="protein sequence ID" value="OGG01165.1"/>
    <property type="molecule type" value="Genomic_DNA"/>
</dbReference>
<feature type="transmembrane region" description="Helical" evidence="1">
    <location>
        <begin position="63"/>
        <end position="84"/>
    </location>
</feature>
<keyword evidence="1" id="KW-0812">Transmembrane</keyword>
<evidence type="ECO:0000313" key="3">
    <source>
        <dbReference type="EMBL" id="OGG01165.1"/>
    </source>
</evidence>
<keyword evidence="1" id="KW-1133">Transmembrane helix</keyword>
<dbReference type="PANTHER" id="PTHR31061:SF24">
    <property type="entry name" value="LD22376P"/>
    <property type="match status" value="1"/>
</dbReference>
<feature type="transmembrane region" description="Helical" evidence="1">
    <location>
        <begin position="130"/>
        <end position="147"/>
    </location>
</feature>
<protein>
    <recommendedName>
        <fullName evidence="2">DUF5009 domain-containing protein</fullName>
    </recommendedName>
</protein>
<feature type="domain" description="DUF5009" evidence="2">
    <location>
        <begin position="13"/>
        <end position="111"/>
    </location>
</feature>
<dbReference type="PANTHER" id="PTHR31061">
    <property type="entry name" value="LD22376P"/>
    <property type="match status" value="1"/>
</dbReference>
<dbReference type="AlphaFoldDB" id="A0A1F5YLZ3"/>
<dbReference type="STRING" id="1817867.A3F83_15645"/>
<feature type="transmembrane region" description="Helical" evidence="1">
    <location>
        <begin position="21"/>
        <end position="43"/>
    </location>
</feature>
<dbReference type="Proteomes" id="UP000179129">
    <property type="component" value="Unassembled WGS sequence"/>
</dbReference>
<gene>
    <name evidence="3" type="ORF">A3F83_15645</name>
</gene>
<organism evidence="3 4">
    <name type="scientific">Candidatus Glassbacteria bacterium RIFCSPLOWO2_12_FULL_58_11</name>
    <dbReference type="NCBI Taxonomy" id="1817867"/>
    <lineage>
        <taxon>Bacteria</taxon>
        <taxon>Candidatus Glassiibacteriota</taxon>
    </lineage>
</organism>
<feature type="transmembrane region" description="Helical" evidence="1">
    <location>
        <begin position="304"/>
        <end position="331"/>
    </location>
</feature>
<dbReference type="InterPro" id="IPR032176">
    <property type="entry name" value="DUF5009"/>
</dbReference>
<proteinExistence type="predicted"/>
<accession>A0A1F5YLZ3</accession>
<feature type="transmembrane region" description="Helical" evidence="1">
    <location>
        <begin position="96"/>
        <end position="118"/>
    </location>
</feature>
<feature type="transmembrane region" description="Helical" evidence="1">
    <location>
        <begin position="154"/>
        <end position="171"/>
    </location>
</feature>